<organism evidence="1">
    <name type="scientific">termite gut metagenome</name>
    <dbReference type="NCBI Taxonomy" id="433724"/>
    <lineage>
        <taxon>unclassified sequences</taxon>
        <taxon>metagenomes</taxon>
        <taxon>organismal metagenomes</taxon>
    </lineage>
</organism>
<name>A0A5J4RIX0_9ZZZZ</name>
<dbReference type="AlphaFoldDB" id="A0A5J4RIX0"/>
<accession>A0A5J4RIX0</accession>
<comment type="caution">
    <text evidence="1">The sequence shown here is derived from an EMBL/GenBank/DDBJ whole genome shotgun (WGS) entry which is preliminary data.</text>
</comment>
<protein>
    <recommendedName>
        <fullName evidence="2">N-acetyltransferase domain-containing protein</fullName>
    </recommendedName>
</protein>
<gene>
    <name evidence="1" type="ORF">EZS27_018750</name>
</gene>
<sequence>MDKNDIILDSVNKYLKETFRFKRNVATFGLDNRTIIVRIKPINLYLRLMDEDGFWFASTIVIARLGFQQERIGHGADFLRFISKIAVEHRYRYIGLESTNAKSTAFGLKYGFRMHKGENNHYIISINELYL</sequence>
<dbReference type="EMBL" id="SNRY01001196">
    <property type="protein sequence ID" value="KAA6332771.1"/>
    <property type="molecule type" value="Genomic_DNA"/>
</dbReference>
<evidence type="ECO:0000313" key="1">
    <source>
        <dbReference type="EMBL" id="KAA6332771.1"/>
    </source>
</evidence>
<evidence type="ECO:0008006" key="2">
    <source>
        <dbReference type="Google" id="ProtNLM"/>
    </source>
</evidence>
<reference evidence="1" key="1">
    <citation type="submission" date="2019-03" db="EMBL/GenBank/DDBJ databases">
        <title>Single cell metagenomics reveals metabolic interactions within the superorganism composed of flagellate Streblomastix strix and complex community of Bacteroidetes bacteria on its surface.</title>
        <authorList>
            <person name="Treitli S.C."/>
            <person name="Kolisko M."/>
            <person name="Husnik F."/>
            <person name="Keeling P."/>
            <person name="Hampl V."/>
        </authorList>
    </citation>
    <scope>NUCLEOTIDE SEQUENCE</scope>
    <source>
        <strain evidence="1">STM</strain>
    </source>
</reference>
<proteinExistence type="predicted"/>